<evidence type="ECO:0000313" key="3">
    <source>
        <dbReference type="Proteomes" id="UP000054736"/>
    </source>
</evidence>
<keyword evidence="1" id="KW-1133">Transmembrane helix</keyword>
<dbReference type="STRING" id="1212489.Ldro_3003"/>
<evidence type="ECO:0000256" key="1">
    <source>
        <dbReference type="SAM" id="Phobius"/>
    </source>
</evidence>
<accession>A0A0W0SLY8</accession>
<sequence>MFKTLKLHKLKLNGLIKKQQFVRFIGIGFGLIVMLALILIASKSSSNSTKKQKVPLDFTGVMDSQFSEADTESAMTSQQLEVDGLKKQLASLSEGIKTLQAQSETQVAKLTEKMVAEIARIKIETEKKTEEQANKNPIFAANDTFNPNQTATDGFYPTVAHSSRLNKPPRIHSVSFQAGKYKSRQILKNPTNYVPSGTFAKAVVLGGVDADASVDGQNKNNGVMLFKIINQGTLPNGKRSHLEGCFVTASAYGDISSERAYVKLDKISCSFEKGMVDKEVTGWAFFAGKVGIKGIPLMRDGKVVTWAGISGALSGVAQAAQYAQSVQSFGALGGVSSVVPSSHIGPFAAYGGASKAADQLSQYYIKRAEQYHPVIQVGSGNVVNIVFKDGFYFYDEPESKLTHYQPTENNEPIVPNEVLSQLNQAQLGQQLATPGASR</sequence>
<dbReference type="RefSeq" id="WP_058497274.1">
    <property type="nucleotide sequence ID" value="NZ_CAAAIU010000019.1"/>
</dbReference>
<dbReference type="AlphaFoldDB" id="A0A0W0SLY8"/>
<evidence type="ECO:0000313" key="2">
    <source>
        <dbReference type="EMBL" id="KTC84400.1"/>
    </source>
</evidence>
<dbReference type="Proteomes" id="UP000054736">
    <property type="component" value="Unassembled WGS sequence"/>
</dbReference>
<organism evidence="2 3">
    <name type="scientific">Legionella drozanskii LLAP-1</name>
    <dbReference type="NCBI Taxonomy" id="1212489"/>
    <lineage>
        <taxon>Bacteria</taxon>
        <taxon>Pseudomonadati</taxon>
        <taxon>Pseudomonadota</taxon>
        <taxon>Gammaproteobacteria</taxon>
        <taxon>Legionellales</taxon>
        <taxon>Legionellaceae</taxon>
        <taxon>Legionella</taxon>
    </lineage>
</organism>
<name>A0A0W0SLY8_9GAMM</name>
<keyword evidence="3" id="KW-1185">Reference proteome</keyword>
<proteinExistence type="predicted"/>
<keyword evidence="1" id="KW-0472">Membrane</keyword>
<gene>
    <name evidence="2" type="ORF">Ldro_3003</name>
</gene>
<dbReference type="Pfam" id="PF03743">
    <property type="entry name" value="TrbI"/>
    <property type="match status" value="1"/>
</dbReference>
<dbReference type="EMBL" id="LNXY01000032">
    <property type="protein sequence ID" value="KTC84400.1"/>
    <property type="molecule type" value="Genomic_DNA"/>
</dbReference>
<comment type="caution">
    <text evidence="2">The sequence shown here is derived from an EMBL/GenBank/DDBJ whole genome shotgun (WGS) entry which is preliminary data.</text>
</comment>
<dbReference type="CDD" id="cd16430">
    <property type="entry name" value="TraB"/>
    <property type="match status" value="1"/>
</dbReference>
<protein>
    <submittedName>
        <fullName evidence="2">Conjugative transfer protein TraB</fullName>
    </submittedName>
</protein>
<dbReference type="InterPro" id="IPR005498">
    <property type="entry name" value="T4SS_VirB10/TraB/TrbI"/>
</dbReference>
<dbReference type="OrthoDB" id="15544at2"/>
<keyword evidence="1" id="KW-0812">Transmembrane</keyword>
<reference evidence="2 3" key="1">
    <citation type="submission" date="2015-11" db="EMBL/GenBank/DDBJ databases">
        <title>Genomic analysis of 38 Legionella species identifies large and diverse effector repertoires.</title>
        <authorList>
            <person name="Burstein D."/>
            <person name="Amaro F."/>
            <person name="Zusman T."/>
            <person name="Lifshitz Z."/>
            <person name="Cohen O."/>
            <person name="Gilbert J.A."/>
            <person name="Pupko T."/>
            <person name="Shuman H.A."/>
            <person name="Segal G."/>
        </authorList>
    </citation>
    <scope>NUCLEOTIDE SEQUENCE [LARGE SCALE GENOMIC DNA]</scope>
    <source>
        <strain evidence="2 3">ATCC 700990</strain>
    </source>
</reference>
<feature type="transmembrane region" description="Helical" evidence="1">
    <location>
        <begin position="21"/>
        <end position="41"/>
    </location>
</feature>
<dbReference type="PATRIC" id="fig|1212489.4.peg.3174"/>